<keyword evidence="2" id="KW-1185">Reference proteome</keyword>
<reference evidence="1" key="1">
    <citation type="journal article" date="2021" name="Environ. Microbiol.">
        <title>Gene family expansions and transcriptome signatures uncover fungal adaptations to wood decay.</title>
        <authorList>
            <person name="Hage H."/>
            <person name="Miyauchi S."/>
            <person name="Viragh M."/>
            <person name="Drula E."/>
            <person name="Min B."/>
            <person name="Chaduli D."/>
            <person name="Navarro D."/>
            <person name="Favel A."/>
            <person name="Norest M."/>
            <person name="Lesage-Meessen L."/>
            <person name="Balint B."/>
            <person name="Merenyi Z."/>
            <person name="de Eugenio L."/>
            <person name="Morin E."/>
            <person name="Martinez A.T."/>
            <person name="Baldrian P."/>
            <person name="Stursova M."/>
            <person name="Martinez M.J."/>
            <person name="Novotny C."/>
            <person name="Magnuson J.K."/>
            <person name="Spatafora J.W."/>
            <person name="Maurice S."/>
            <person name="Pangilinan J."/>
            <person name="Andreopoulos W."/>
            <person name="LaButti K."/>
            <person name="Hundley H."/>
            <person name="Na H."/>
            <person name="Kuo A."/>
            <person name="Barry K."/>
            <person name="Lipzen A."/>
            <person name="Henrissat B."/>
            <person name="Riley R."/>
            <person name="Ahrendt S."/>
            <person name="Nagy L.G."/>
            <person name="Grigoriev I.V."/>
            <person name="Martin F."/>
            <person name="Rosso M.N."/>
        </authorList>
    </citation>
    <scope>NUCLEOTIDE SEQUENCE</scope>
    <source>
        <strain evidence="1">CBS 384.51</strain>
    </source>
</reference>
<comment type="caution">
    <text evidence="1">The sequence shown here is derived from an EMBL/GenBank/DDBJ whole genome shotgun (WGS) entry which is preliminary data.</text>
</comment>
<organism evidence="1 2">
    <name type="scientific">Irpex rosettiformis</name>
    <dbReference type="NCBI Taxonomy" id="378272"/>
    <lineage>
        <taxon>Eukaryota</taxon>
        <taxon>Fungi</taxon>
        <taxon>Dikarya</taxon>
        <taxon>Basidiomycota</taxon>
        <taxon>Agaricomycotina</taxon>
        <taxon>Agaricomycetes</taxon>
        <taxon>Polyporales</taxon>
        <taxon>Irpicaceae</taxon>
        <taxon>Irpex</taxon>
    </lineage>
</organism>
<dbReference type="EMBL" id="MU274908">
    <property type="protein sequence ID" value="KAI0090133.1"/>
    <property type="molecule type" value="Genomic_DNA"/>
</dbReference>
<gene>
    <name evidence="1" type="ORF">BDY19DRAFT_1068872</name>
</gene>
<accession>A0ACB8U712</accession>
<evidence type="ECO:0000313" key="1">
    <source>
        <dbReference type="EMBL" id="KAI0090133.1"/>
    </source>
</evidence>
<sequence>MADARLQRVVARLQSLPEISLPTDYPRQVGSNRLVEAALTADLSEQTCLSLLKLALYNEDGEDEGDESVAKTPSAFQLLLAAFCVLLHRFTGETDLLIGSSSASARDPLVLRVPVDPNDPFWAVVRKVQQVEQEAEEDAVPYESIVRALGKDRASESVEASRPLFRVRFFDETDQPMENFLRTTSLTSDLTVFITRQQVSSRAALTPRISLRILYNSLLFTSVRISYIVDQLSVFLRKIGTNPLLPVGSVPLLTPAQRAKLPHPTADLNWCDWKGAIPDIFSRNARKFPDRPCVIQSLLWTDLSLPQEKRVYTYGTIRSAANTLAHHLIQGGVQREEVVMVYAYRSVELVVAVMAVLKAGATFSVIDPAYPPNRQTIYLGVAKPRALVVLKGAGKIGPTVRDFITNEVQVRVEVPALELLADGQLVGGSAPDGTDVLTAQRSLADVDPNVPLGPDSVGTLSFTSGSTGIPKGVKGRHYSLTHFFPWMGERFEIGDQSKFTMLSGIAHDPIQRDMFTPLFFGAQLYVPTADDIGTPGRLAEWMAENGVTVTHLTPAMGQLLSAQATQQIPALRNAFFVGDILTKRDCLRLQSLAANVRIINMYGTTETQRAVSYFLIPSVSEDPTFLATQKDVMPAGEGMIDVQLLVVNRNDKTIPCAVGEVGEIYVRSGGLAEGYLDENATAEKFVTNWFSASAAPPQDTIARPLQGEPGLEAQFWKGIRDRMYRSGDLGRYLPNGIVECTGRADDQVKIRGFRIELGEIDTHLSQHPLIRENVTLVRRDKDEEKILVSYFVPVSGPSLDEYASDIGDDDKNIVAGMRKYRRLIKHIREYLKTKLPGHSIPSLFVPLKRMPLNPNGKIDKPALPFPDTAQLAVTEPRHEGAVSATEETMRSIWSRILPNAPSPIPLDDNFFDLGGHSILATRLIFEIRKSFVVEAPLGLVFDMPTIKGLSTAVDELRNTDLGFAGEGTTTPTTAAKVDVVRHIEYGQDYDALVSKLRSAYAGIPSDYSSRPLTVFLTGATGFLGAFILRDLLEREERVAKVICLVRASDEAKALSRLRESASGRGVWNEKWVEMSRVEVVKGDLDQEHFGLDQVTWQRIAEEADAIVHNGAFVHWVYPYEKLRPANVIGTLIGIELAATAKPKLLVFVSSTSAIDTEHYVQLSDSLSGSDLAGVPEDDDLEGARTHLKTGYGQSKWVSEKLLFEAGRRGLHGHIVRPGYVVGDSRSAVTNTDDFVWRMVKGCIQLGLVPDINNTVNMVPVDHVARSAALAAVAPLPSPRDHQSVLHVAAYPRPTFNDFLSALATYGYKTERCDYLVWRTRLERHVMEAQDNALFPLLHYVLDDLPTSTKAPELNDTNMRALLAPHMKETNRTVDEELMGKYLSWLVDVEFLPCPTGEPIKALPKLDNTVATKAVGRSGA</sequence>
<protein>
    <submittedName>
        <fullName evidence="1">Uncharacterized protein</fullName>
    </submittedName>
</protein>
<evidence type="ECO:0000313" key="2">
    <source>
        <dbReference type="Proteomes" id="UP001055072"/>
    </source>
</evidence>
<name>A0ACB8U712_9APHY</name>
<proteinExistence type="predicted"/>
<dbReference type="Proteomes" id="UP001055072">
    <property type="component" value="Unassembled WGS sequence"/>
</dbReference>